<dbReference type="Pfam" id="PF02518">
    <property type="entry name" value="HATPase_c"/>
    <property type="match status" value="1"/>
</dbReference>
<sequence>MQANPRTTGVLVAVSDAGNRRVLVNWVRKTSAYHLVDRRAADVDDGRPLPAFDVCLADGPGLLGIEAELRSAVTSDGSFLPCLLVESRTGAYERLHEDARALVDDIVTTPVDPERLRFRIDTLSRRRQLSVELRQAERRYRRLFEVAPSAKLLIEGGVIAALNPAAEALLGADAEEARGRELASFVADPDRETVERMLADAAAEIDADGPQFWTVEFETPEAAAICECAAVQTGEGEERLVVAQDVTERIDREERLELYRRAMDEASAGITITDPSLPDNPLIYVNDQFTEITGYDPEEVIGRNCRLLQGEGTDDATVRQIRRAVDAERPISVTILNYRKDGEPFHNALEVMPVRNAAGEVTNYLGFQRDVTESVRQQQRLSVLDRVLRHNVRNRMNVVLGYASQLTEHDDESVRHIAERISCAGEDLLQQSETARNFRQLVDSTSQALGSRDLVDVASEAIDEIAGAYDDVDIQTAFPASAPVRADESVKLGVIELVENAAEHGAPPVSVRISTDGDWTSLSVSDEGSGIPAEERNVFRADEERPTEHSGGVGLWLVRWTTERVGGRVTYDDGRPATVTLEFRPADADDSAVGFGFDTPSGSETG</sequence>
<gene>
    <name evidence="7" type="ORF">SAMN04487946_102394</name>
</gene>
<proteinExistence type="predicted"/>
<dbReference type="Gene3D" id="3.30.565.10">
    <property type="entry name" value="Histidine kinase-like ATPase, C-terminal domain"/>
    <property type="match status" value="1"/>
</dbReference>
<keyword evidence="1" id="KW-0285">Flavoprotein</keyword>
<dbReference type="PROSITE" id="PS50109">
    <property type="entry name" value="HIS_KIN"/>
    <property type="match status" value="1"/>
</dbReference>
<dbReference type="InterPro" id="IPR003594">
    <property type="entry name" value="HATPase_dom"/>
</dbReference>
<dbReference type="InterPro" id="IPR000700">
    <property type="entry name" value="PAS-assoc_C"/>
</dbReference>
<dbReference type="PANTHER" id="PTHR47429:SF2">
    <property type="entry name" value="PROTEIN TWIN LOV 1"/>
    <property type="match status" value="1"/>
</dbReference>
<feature type="domain" description="PAS" evidence="5">
    <location>
        <begin position="255"/>
        <end position="328"/>
    </location>
</feature>
<dbReference type="SMART" id="SM00091">
    <property type="entry name" value="PAS"/>
    <property type="match status" value="2"/>
</dbReference>
<keyword evidence="8" id="KW-1185">Reference proteome</keyword>
<evidence type="ECO:0000259" key="6">
    <source>
        <dbReference type="PROSITE" id="PS50113"/>
    </source>
</evidence>
<keyword evidence="2" id="KW-0288">FMN</keyword>
<dbReference type="InterPro" id="IPR000014">
    <property type="entry name" value="PAS"/>
</dbReference>
<dbReference type="NCBIfam" id="TIGR00229">
    <property type="entry name" value="sensory_box"/>
    <property type="match status" value="2"/>
</dbReference>
<feature type="domain" description="PAS" evidence="5">
    <location>
        <begin position="136"/>
        <end position="205"/>
    </location>
</feature>
<dbReference type="Proteomes" id="UP000199170">
    <property type="component" value="Unassembled WGS sequence"/>
</dbReference>
<dbReference type="AlphaFoldDB" id="A0A1H3EPD2"/>
<dbReference type="InterPro" id="IPR013656">
    <property type="entry name" value="PAS_4"/>
</dbReference>
<feature type="domain" description="Histidine kinase" evidence="4">
    <location>
        <begin position="387"/>
        <end position="587"/>
    </location>
</feature>
<reference evidence="8" key="1">
    <citation type="submission" date="2016-10" db="EMBL/GenBank/DDBJ databases">
        <authorList>
            <person name="Varghese N."/>
            <person name="Submissions S."/>
        </authorList>
    </citation>
    <scope>NUCLEOTIDE SEQUENCE [LARGE SCALE GENOMIC DNA]</scope>
    <source>
        <strain evidence="8">CGMCC 1.10118</strain>
    </source>
</reference>
<dbReference type="SMART" id="SM00387">
    <property type="entry name" value="HATPase_c"/>
    <property type="match status" value="1"/>
</dbReference>
<evidence type="ECO:0000259" key="5">
    <source>
        <dbReference type="PROSITE" id="PS50112"/>
    </source>
</evidence>
<dbReference type="SMART" id="SM00086">
    <property type="entry name" value="PAC"/>
    <property type="match status" value="1"/>
</dbReference>
<dbReference type="PROSITE" id="PS50112">
    <property type="entry name" value="PAS"/>
    <property type="match status" value="2"/>
</dbReference>
<dbReference type="InterPro" id="IPR005467">
    <property type="entry name" value="His_kinase_dom"/>
</dbReference>
<organism evidence="7 8">
    <name type="scientific">Halobellus clavatus</name>
    <dbReference type="NCBI Taxonomy" id="660517"/>
    <lineage>
        <taxon>Archaea</taxon>
        <taxon>Methanobacteriati</taxon>
        <taxon>Methanobacteriota</taxon>
        <taxon>Stenosarchaea group</taxon>
        <taxon>Halobacteria</taxon>
        <taxon>Halobacteriales</taxon>
        <taxon>Haloferacaceae</taxon>
        <taxon>Halobellus</taxon>
    </lineage>
</organism>
<evidence type="ECO:0000313" key="7">
    <source>
        <dbReference type="EMBL" id="SDX79988.1"/>
    </source>
</evidence>
<dbReference type="EMBL" id="FNPB01000002">
    <property type="protein sequence ID" value="SDX79988.1"/>
    <property type="molecule type" value="Genomic_DNA"/>
</dbReference>
<dbReference type="STRING" id="660517.SAMN04487946_102394"/>
<feature type="domain" description="PAC" evidence="6">
    <location>
        <begin position="329"/>
        <end position="383"/>
    </location>
</feature>
<evidence type="ECO:0000313" key="8">
    <source>
        <dbReference type="Proteomes" id="UP000199170"/>
    </source>
</evidence>
<dbReference type="Pfam" id="PF13426">
    <property type="entry name" value="PAS_9"/>
    <property type="match status" value="1"/>
</dbReference>
<dbReference type="CDD" id="cd00130">
    <property type="entry name" value="PAS"/>
    <property type="match status" value="2"/>
</dbReference>
<dbReference type="InterPro" id="IPR036890">
    <property type="entry name" value="HATPase_C_sf"/>
</dbReference>
<dbReference type="InterPro" id="IPR011006">
    <property type="entry name" value="CheY-like_superfamily"/>
</dbReference>
<dbReference type="OrthoDB" id="230688at2157"/>
<dbReference type="SUPFAM" id="SSF52172">
    <property type="entry name" value="CheY-like"/>
    <property type="match status" value="1"/>
</dbReference>
<dbReference type="InterPro" id="IPR035965">
    <property type="entry name" value="PAS-like_dom_sf"/>
</dbReference>
<dbReference type="Gene3D" id="3.30.450.20">
    <property type="entry name" value="PAS domain"/>
    <property type="match status" value="2"/>
</dbReference>
<dbReference type="SUPFAM" id="SSF55785">
    <property type="entry name" value="PYP-like sensor domain (PAS domain)"/>
    <property type="match status" value="2"/>
</dbReference>
<dbReference type="PANTHER" id="PTHR47429">
    <property type="entry name" value="PROTEIN TWIN LOV 1"/>
    <property type="match status" value="1"/>
</dbReference>
<evidence type="ECO:0000256" key="1">
    <source>
        <dbReference type="ARBA" id="ARBA00022630"/>
    </source>
</evidence>
<dbReference type="InterPro" id="IPR001610">
    <property type="entry name" value="PAC"/>
</dbReference>
<dbReference type="PROSITE" id="PS50113">
    <property type="entry name" value="PAC"/>
    <property type="match status" value="1"/>
</dbReference>
<keyword evidence="3" id="KW-0157">Chromophore</keyword>
<dbReference type="RefSeq" id="WP_089765978.1">
    <property type="nucleotide sequence ID" value="NZ_FNPB01000002.1"/>
</dbReference>
<evidence type="ECO:0000256" key="3">
    <source>
        <dbReference type="ARBA" id="ARBA00022991"/>
    </source>
</evidence>
<dbReference type="SUPFAM" id="SSF55874">
    <property type="entry name" value="ATPase domain of HSP90 chaperone/DNA topoisomerase II/histidine kinase"/>
    <property type="match status" value="1"/>
</dbReference>
<evidence type="ECO:0000259" key="4">
    <source>
        <dbReference type="PROSITE" id="PS50109"/>
    </source>
</evidence>
<accession>A0A1H3EPD2</accession>
<name>A0A1H3EPD2_9EURY</name>
<protein>
    <submittedName>
        <fullName evidence="7">PAS domain S-box-containing protein</fullName>
    </submittedName>
</protein>
<evidence type="ECO:0000256" key="2">
    <source>
        <dbReference type="ARBA" id="ARBA00022643"/>
    </source>
</evidence>
<dbReference type="Pfam" id="PF08448">
    <property type="entry name" value="PAS_4"/>
    <property type="match status" value="1"/>
</dbReference>